<gene>
    <name evidence="1" type="ORF">SAMN04488036_102222</name>
</gene>
<dbReference type="Proteomes" id="UP000198851">
    <property type="component" value="Unassembled WGS sequence"/>
</dbReference>
<dbReference type="InterPro" id="IPR006342">
    <property type="entry name" value="FkbM_mtfrase"/>
</dbReference>
<evidence type="ECO:0000313" key="1">
    <source>
        <dbReference type="EMBL" id="SFK79490.1"/>
    </source>
</evidence>
<keyword evidence="2" id="KW-1185">Reference proteome</keyword>
<dbReference type="InterPro" id="IPR029063">
    <property type="entry name" value="SAM-dependent_MTases_sf"/>
</dbReference>
<name>A0A1I4CFV0_9RHOB</name>
<dbReference type="STRING" id="1280847.SAMN04488036_102222"/>
<dbReference type="AlphaFoldDB" id="A0A1I4CFV0"/>
<evidence type="ECO:0000313" key="2">
    <source>
        <dbReference type="Proteomes" id="UP000198851"/>
    </source>
</evidence>
<dbReference type="NCBIfam" id="TIGR01444">
    <property type="entry name" value="fkbM_fam"/>
    <property type="match status" value="1"/>
</dbReference>
<dbReference type="GO" id="GO:0032259">
    <property type="term" value="P:methylation"/>
    <property type="evidence" value="ECO:0007669"/>
    <property type="project" value="UniProtKB-KW"/>
</dbReference>
<dbReference type="Pfam" id="PF01135">
    <property type="entry name" value="PCMT"/>
    <property type="match status" value="1"/>
</dbReference>
<protein>
    <submittedName>
        <fullName evidence="1">Methyltransferase, FkbM family</fullName>
    </submittedName>
</protein>
<keyword evidence="1" id="KW-0489">Methyltransferase</keyword>
<proteinExistence type="predicted"/>
<accession>A0A1I4CFV0</accession>
<dbReference type="SUPFAM" id="SSF53335">
    <property type="entry name" value="S-adenosyl-L-methionine-dependent methyltransferases"/>
    <property type="match status" value="1"/>
</dbReference>
<sequence length="238" mass="26135">MTRQGGSARMTVYTLKGIEIDIPDWLRDTRIEEKLTSGDYENKESNAALKRIKKGWRVLEIGAGLGYVSAICGQAAGAENVMSVEANPRMLEPIRQNLQRNGQGDVTLVHGAVVGDAHLTESVAFRAGSLFWGGALVEEGKAPDDLVEVPAVPIGHLLAIHQPHFVMMDIEGGEQFLFDKKWPKCVRHVVLEVHLSKYPRKVLKKIVDCMSRSGLTYDPATSSGRTLGFMRVGKVKKG</sequence>
<organism evidence="1 2">
    <name type="scientific">Shimia haliotis</name>
    <dbReference type="NCBI Taxonomy" id="1280847"/>
    <lineage>
        <taxon>Bacteria</taxon>
        <taxon>Pseudomonadati</taxon>
        <taxon>Pseudomonadota</taxon>
        <taxon>Alphaproteobacteria</taxon>
        <taxon>Rhodobacterales</taxon>
        <taxon>Roseobacteraceae</taxon>
    </lineage>
</organism>
<dbReference type="EMBL" id="FOSZ01000002">
    <property type="protein sequence ID" value="SFK79490.1"/>
    <property type="molecule type" value="Genomic_DNA"/>
</dbReference>
<dbReference type="CDD" id="cd02440">
    <property type="entry name" value="AdoMet_MTases"/>
    <property type="match status" value="1"/>
</dbReference>
<keyword evidence="1" id="KW-0808">Transferase</keyword>
<dbReference type="GO" id="GO:0008168">
    <property type="term" value="F:methyltransferase activity"/>
    <property type="evidence" value="ECO:0007669"/>
    <property type="project" value="UniProtKB-KW"/>
</dbReference>
<reference evidence="2" key="1">
    <citation type="submission" date="2016-10" db="EMBL/GenBank/DDBJ databases">
        <authorList>
            <person name="Varghese N."/>
            <person name="Submissions S."/>
        </authorList>
    </citation>
    <scope>NUCLEOTIDE SEQUENCE [LARGE SCALE GENOMIC DNA]</scope>
    <source>
        <strain evidence="2">DSM 28453</strain>
    </source>
</reference>
<dbReference type="Gene3D" id="3.40.50.150">
    <property type="entry name" value="Vaccinia Virus protein VP39"/>
    <property type="match status" value="1"/>
</dbReference>